<sequence length="247" mass="27716">MRFPHSIILGHIHAKKENSGNRPRYADKPNVHNGVPNQQTPISPDCDPKFGVFGAAEATPGFWAKRAIECKWKRGLIASLTRGSLLYRLIRMPLRREPVLQLNSKNLKRSHPNSSQFDRQIGFHKTNIEALVGQAVGELLDENSCCDSCAKLDGKFANCVRVPGMVACPNCHFDRHGIRCSFAKEEKEANVPIPRKRGLEAMLEKMSNLYDLEYKKLKLGEAPRDIVAKKRRLAMAIMEEAEGIGCI</sequence>
<dbReference type="Proteomes" id="UP000055045">
    <property type="component" value="Unassembled WGS sequence"/>
</dbReference>
<dbReference type="STRING" id="48697.A0A101MAL6"/>
<gene>
    <name evidence="1" type="ORF">ACN42_g10254</name>
</gene>
<protein>
    <submittedName>
        <fullName evidence="1">Uncharacterized protein</fullName>
    </submittedName>
</protein>
<dbReference type="InterPro" id="IPR022190">
    <property type="entry name" value="DUF3716"/>
</dbReference>
<keyword evidence="2" id="KW-1185">Reference proteome</keyword>
<name>A0A101MAL6_PENFR</name>
<dbReference type="EMBL" id="LLXE01000417">
    <property type="protein sequence ID" value="KUM56950.1"/>
    <property type="molecule type" value="Genomic_DNA"/>
</dbReference>
<accession>A0A101MAL6</accession>
<organism evidence="1 2">
    <name type="scientific">Penicillium freii</name>
    <dbReference type="NCBI Taxonomy" id="48697"/>
    <lineage>
        <taxon>Eukaryota</taxon>
        <taxon>Fungi</taxon>
        <taxon>Dikarya</taxon>
        <taxon>Ascomycota</taxon>
        <taxon>Pezizomycotina</taxon>
        <taxon>Eurotiomycetes</taxon>
        <taxon>Eurotiomycetidae</taxon>
        <taxon>Eurotiales</taxon>
        <taxon>Aspergillaceae</taxon>
        <taxon>Penicillium</taxon>
    </lineage>
</organism>
<comment type="caution">
    <text evidence="1">The sequence shown here is derived from an EMBL/GenBank/DDBJ whole genome shotgun (WGS) entry which is preliminary data.</text>
</comment>
<dbReference type="OrthoDB" id="4369725at2759"/>
<dbReference type="AlphaFoldDB" id="A0A101MAL6"/>
<proteinExistence type="predicted"/>
<evidence type="ECO:0000313" key="2">
    <source>
        <dbReference type="Proteomes" id="UP000055045"/>
    </source>
</evidence>
<reference evidence="1 2" key="1">
    <citation type="submission" date="2015-10" db="EMBL/GenBank/DDBJ databases">
        <title>Genome sequencing of Penicillium freii.</title>
        <authorList>
            <person name="Nguyen H.D."/>
            <person name="Visagie C.M."/>
            <person name="Seifert K.A."/>
        </authorList>
    </citation>
    <scope>NUCLEOTIDE SEQUENCE [LARGE SCALE GENOMIC DNA]</scope>
    <source>
        <strain evidence="1 2">DAOM 242723</strain>
    </source>
</reference>
<evidence type="ECO:0000313" key="1">
    <source>
        <dbReference type="EMBL" id="KUM56950.1"/>
    </source>
</evidence>
<dbReference type="Pfam" id="PF12511">
    <property type="entry name" value="DUF3716"/>
    <property type="match status" value="1"/>
</dbReference>